<keyword evidence="6" id="KW-0328">Glycosyltransferase</keyword>
<dbReference type="SUPFAM" id="SSF111337">
    <property type="entry name" value="QueA-like"/>
    <property type="match status" value="1"/>
</dbReference>
<comment type="function">
    <text evidence="5">Transfers and isomerizes the ribose moiety from AdoMet to the 7-aminomethyl group of 7-deazaguanine (preQ1-tRNA) to give epoxyqueuosine (oQ-tRNA).</text>
</comment>
<dbReference type="Pfam" id="PF02547">
    <property type="entry name" value="Queuosine_synth"/>
    <property type="match status" value="1"/>
</dbReference>
<accession>A0ABV7KDV9</accession>
<evidence type="ECO:0000256" key="5">
    <source>
        <dbReference type="HAMAP-Rule" id="MF_00113"/>
    </source>
</evidence>
<sequence length="358" mass="39302">MRVDLFDFNLPEERIALRPASPRDSARLLLVEPGRGVEDRLVRDLPSLLRRGDVLVFNDTKVLPAQLKGVRRRGDAVAEVEATLHMRTAPDRWLAFMRPGKRIAAGDRVHFGHDGNSCFLGQLDATVLEKREAGEVLLGFDVSGPFLDEALHGVGHIPLPPYIASKRDDDERDLRDYQTIYANEEGAVAAPTAGLHFTPELFSALDAAGIERRFVTLHVGAGTFLPVKADDTSDHRMHAEIGHVPASVAAALNAAKERGGRIVAVGTTSLRLLESAVDADGKVQPWSGSTDIFITPGYRFRTADMLMTNFHLPRSTLFMLVSAFSGLETMRAAYAHAIESGYRFYSYGDSSLLVRQDP</sequence>
<dbReference type="InterPro" id="IPR036100">
    <property type="entry name" value="QueA_sf"/>
</dbReference>
<dbReference type="HAMAP" id="MF_00113">
    <property type="entry name" value="QueA"/>
    <property type="match status" value="1"/>
</dbReference>
<keyword evidence="4 5" id="KW-0671">Queuosine biosynthesis</keyword>
<dbReference type="PANTHER" id="PTHR30307:SF0">
    <property type="entry name" value="S-ADENOSYLMETHIONINE:TRNA RIBOSYLTRANSFERASE-ISOMERASE"/>
    <property type="match status" value="1"/>
</dbReference>
<keyword evidence="3 5" id="KW-0949">S-adenosyl-L-methionine</keyword>
<dbReference type="EC" id="2.4.99.17" evidence="5"/>
<dbReference type="Gene3D" id="2.40.10.240">
    <property type="entry name" value="QueA-like"/>
    <property type="match status" value="1"/>
</dbReference>
<comment type="subcellular location">
    <subcellularLocation>
        <location evidence="5">Cytoplasm</location>
    </subcellularLocation>
</comment>
<comment type="similarity">
    <text evidence="5">Belongs to the QueA family.</text>
</comment>
<dbReference type="GO" id="GO:0051075">
    <property type="term" value="F:S-adenosylmethionine:tRNA ribosyltransferase-isomerase activity"/>
    <property type="evidence" value="ECO:0007669"/>
    <property type="project" value="UniProtKB-EC"/>
</dbReference>
<name>A0ABV7KDV9_9HYPH</name>
<evidence type="ECO:0000256" key="3">
    <source>
        <dbReference type="ARBA" id="ARBA00022691"/>
    </source>
</evidence>
<comment type="caution">
    <text evidence="6">The sequence shown here is derived from an EMBL/GenBank/DDBJ whole genome shotgun (WGS) entry which is preliminary data.</text>
</comment>
<dbReference type="Proteomes" id="UP001595583">
    <property type="component" value="Unassembled WGS sequence"/>
</dbReference>
<keyword evidence="7" id="KW-1185">Reference proteome</keyword>
<keyword evidence="1 5" id="KW-0963">Cytoplasm</keyword>
<evidence type="ECO:0000256" key="1">
    <source>
        <dbReference type="ARBA" id="ARBA00022490"/>
    </source>
</evidence>
<protein>
    <recommendedName>
        <fullName evidence="5">S-adenosylmethionine:tRNA ribosyltransferase-isomerase</fullName>
        <ecNumber evidence="5">2.4.99.17</ecNumber>
    </recommendedName>
    <alternativeName>
        <fullName evidence="5">Queuosine biosynthesis protein QueA</fullName>
    </alternativeName>
</protein>
<dbReference type="InterPro" id="IPR042119">
    <property type="entry name" value="QueA_dom2"/>
</dbReference>
<comment type="catalytic activity">
    <reaction evidence="5">
        <text>7-aminomethyl-7-carbaguanosine(34) in tRNA + S-adenosyl-L-methionine = epoxyqueuosine(34) in tRNA + adenine + L-methionine + 2 H(+)</text>
        <dbReference type="Rhea" id="RHEA:32155"/>
        <dbReference type="Rhea" id="RHEA-COMP:10342"/>
        <dbReference type="Rhea" id="RHEA-COMP:18582"/>
        <dbReference type="ChEBI" id="CHEBI:15378"/>
        <dbReference type="ChEBI" id="CHEBI:16708"/>
        <dbReference type="ChEBI" id="CHEBI:57844"/>
        <dbReference type="ChEBI" id="CHEBI:59789"/>
        <dbReference type="ChEBI" id="CHEBI:82833"/>
        <dbReference type="ChEBI" id="CHEBI:194443"/>
        <dbReference type="EC" id="2.4.99.17"/>
    </reaction>
</comment>
<evidence type="ECO:0000256" key="4">
    <source>
        <dbReference type="ARBA" id="ARBA00022785"/>
    </source>
</evidence>
<dbReference type="NCBIfam" id="TIGR00113">
    <property type="entry name" value="queA"/>
    <property type="match status" value="1"/>
</dbReference>
<evidence type="ECO:0000313" key="7">
    <source>
        <dbReference type="Proteomes" id="UP001595583"/>
    </source>
</evidence>
<comment type="subunit">
    <text evidence="5">Monomer.</text>
</comment>
<dbReference type="NCBIfam" id="NF001140">
    <property type="entry name" value="PRK00147.1"/>
    <property type="match status" value="1"/>
</dbReference>
<dbReference type="Gene3D" id="3.40.1780.10">
    <property type="entry name" value="QueA-like"/>
    <property type="match status" value="1"/>
</dbReference>
<evidence type="ECO:0000256" key="2">
    <source>
        <dbReference type="ARBA" id="ARBA00022679"/>
    </source>
</evidence>
<dbReference type="RefSeq" id="WP_378222630.1">
    <property type="nucleotide sequence ID" value="NZ_JBHRTK010000016.1"/>
</dbReference>
<proteinExistence type="inferred from homology"/>
<gene>
    <name evidence="5 6" type="primary">queA</name>
    <name evidence="6" type="ORF">ACFOHJ_17260</name>
</gene>
<comment type="pathway">
    <text evidence="5">tRNA modification; tRNA-queuosine biosynthesis.</text>
</comment>
<keyword evidence="2 5" id="KW-0808">Transferase</keyword>
<evidence type="ECO:0000313" key="6">
    <source>
        <dbReference type="EMBL" id="MFC3207976.1"/>
    </source>
</evidence>
<organism evidence="6 7">
    <name type="scientific">Aquamicrobium soli</name>
    <dbReference type="NCBI Taxonomy" id="1811518"/>
    <lineage>
        <taxon>Bacteria</taxon>
        <taxon>Pseudomonadati</taxon>
        <taxon>Pseudomonadota</taxon>
        <taxon>Alphaproteobacteria</taxon>
        <taxon>Hyphomicrobiales</taxon>
        <taxon>Phyllobacteriaceae</taxon>
        <taxon>Aquamicrobium</taxon>
    </lineage>
</organism>
<dbReference type="InterPro" id="IPR042118">
    <property type="entry name" value="QueA_dom1"/>
</dbReference>
<dbReference type="EMBL" id="JBHRTK010000016">
    <property type="protein sequence ID" value="MFC3207976.1"/>
    <property type="molecule type" value="Genomic_DNA"/>
</dbReference>
<dbReference type="InterPro" id="IPR003699">
    <property type="entry name" value="QueA"/>
</dbReference>
<reference evidence="7" key="1">
    <citation type="journal article" date="2019" name="Int. J. Syst. Evol. Microbiol.">
        <title>The Global Catalogue of Microorganisms (GCM) 10K type strain sequencing project: providing services to taxonomists for standard genome sequencing and annotation.</title>
        <authorList>
            <consortium name="The Broad Institute Genomics Platform"/>
            <consortium name="The Broad Institute Genome Sequencing Center for Infectious Disease"/>
            <person name="Wu L."/>
            <person name="Ma J."/>
        </authorList>
    </citation>
    <scope>NUCLEOTIDE SEQUENCE [LARGE SCALE GENOMIC DNA]</scope>
    <source>
        <strain evidence="7">KCTC 52165</strain>
    </source>
</reference>
<dbReference type="PANTHER" id="PTHR30307">
    <property type="entry name" value="S-ADENOSYLMETHIONINE:TRNA RIBOSYLTRANSFERASE-ISOMERASE"/>
    <property type="match status" value="1"/>
</dbReference>